<evidence type="ECO:0000259" key="7">
    <source>
        <dbReference type="Pfam" id="PF01397"/>
    </source>
</evidence>
<evidence type="ECO:0000256" key="6">
    <source>
        <dbReference type="ARBA" id="ARBA00023239"/>
    </source>
</evidence>
<evidence type="ECO:0000256" key="5">
    <source>
        <dbReference type="ARBA" id="ARBA00022842"/>
    </source>
</evidence>
<feature type="domain" description="Terpene synthase N-terminal" evidence="7">
    <location>
        <begin position="64"/>
        <end position="240"/>
    </location>
</feature>
<dbReference type="SFLD" id="SFLDS00005">
    <property type="entry name" value="Isoprenoid_Synthase_Type_I"/>
    <property type="match status" value="1"/>
</dbReference>
<dbReference type="InterPro" id="IPR034741">
    <property type="entry name" value="Terpene_cyclase-like_1_C"/>
</dbReference>
<comment type="caution">
    <text evidence="9">The sequence shown here is derived from an EMBL/GenBank/DDBJ whole genome shotgun (WGS) entry which is preliminary data.</text>
</comment>
<evidence type="ECO:0000256" key="1">
    <source>
        <dbReference type="ARBA" id="ARBA00001946"/>
    </source>
</evidence>
<accession>A0AAV5HZH5</accession>
<name>A0AAV5HZH5_9ROSI</name>
<dbReference type="EMBL" id="BPVZ01000008">
    <property type="protein sequence ID" value="GKU94203.1"/>
    <property type="molecule type" value="Genomic_DNA"/>
</dbReference>
<comment type="cofactor">
    <cofactor evidence="1">
        <name>Mg(2+)</name>
        <dbReference type="ChEBI" id="CHEBI:18420"/>
    </cofactor>
</comment>
<dbReference type="Gene3D" id="1.10.600.10">
    <property type="entry name" value="Farnesyl Diphosphate Synthase"/>
    <property type="match status" value="1"/>
</dbReference>
<dbReference type="Gene3D" id="1.50.10.130">
    <property type="entry name" value="Terpene synthase, N-terminal domain"/>
    <property type="match status" value="1"/>
</dbReference>
<comment type="function">
    <text evidence="2">Responsible for the cyclization of trans,trans-farnesyl diphosphate (FPP) to (+)-delta cadinene.</text>
</comment>
<dbReference type="FunFam" id="1.10.600.10:FF:000007">
    <property type="entry name" value="Isoprene synthase, chloroplastic"/>
    <property type="match status" value="1"/>
</dbReference>
<evidence type="ECO:0000313" key="9">
    <source>
        <dbReference type="EMBL" id="GKU94203.1"/>
    </source>
</evidence>
<dbReference type="InterPro" id="IPR008949">
    <property type="entry name" value="Isoprenoid_synthase_dom_sf"/>
</dbReference>
<dbReference type="AlphaFoldDB" id="A0AAV5HZH5"/>
<evidence type="ECO:0000313" key="10">
    <source>
        <dbReference type="Proteomes" id="UP001054252"/>
    </source>
</evidence>
<dbReference type="EC" id="4.2.3.13" evidence="3"/>
<dbReference type="SUPFAM" id="SSF48239">
    <property type="entry name" value="Terpenoid cyclases/Protein prenyltransferases"/>
    <property type="match status" value="1"/>
</dbReference>
<dbReference type="GO" id="GO:0000287">
    <property type="term" value="F:magnesium ion binding"/>
    <property type="evidence" value="ECO:0007669"/>
    <property type="project" value="InterPro"/>
</dbReference>
<dbReference type="GO" id="GO:0047461">
    <property type="term" value="F:(+)-delta-cadinene synthase activity"/>
    <property type="evidence" value="ECO:0007669"/>
    <property type="project" value="UniProtKB-EC"/>
</dbReference>
<dbReference type="PANTHER" id="PTHR31225">
    <property type="entry name" value="OS04G0344100 PROTEIN-RELATED"/>
    <property type="match status" value="1"/>
</dbReference>
<dbReference type="FunFam" id="1.50.10.130:FF:000001">
    <property type="entry name" value="Isoprene synthase, chloroplastic"/>
    <property type="match status" value="1"/>
</dbReference>
<dbReference type="Proteomes" id="UP001054252">
    <property type="component" value="Unassembled WGS sequence"/>
</dbReference>
<keyword evidence="4" id="KW-0479">Metal-binding</keyword>
<dbReference type="CDD" id="cd00684">
    <property type="entry name" value="Terpene_cyclase_plant_C1"/>
    <property type="match status" value="1"/>
</dbReference>
<dbReference type="PANTHER" id="PTHR31225:SF9">
    <property type="entry name" value="TERPENE SYNTHASE 10"/>
    <property type="match status" value="1"/>
</dbReference>
<dbReference type="InterPro" id="IPR036965">
    <property type="entry name" value="Terpene_synth_N_sf"/>
</dbReference>
<keyword evidence="10" id="KW-1185">Reference proteome</keyword>
<dbReference type="SFLD" id="SFLDG01019">
    <property type="entry name" value="Terpene_Cyclase_Like_1_C_Termi"/>
    <property type="match status" value="1"/>
</dbReference>
<reference evidence="9 10" key="1">
    <citation type="journal article" date="2021" name="Commun. Biol.">
        <title>The genome of Shorea leprosula (Dipterocarpaceae) highlights the ecological relevance of drought in aseasonal tropical rainforests.</title>
        <authorList>
            <person name="Ng K.K.S."/>
            <person name="Kobayashi M.J."/>
            <person name="Fawcett J.A."/>
            <person name="Hatakeyama M."/>
            <person name="Paape T."/>
            <person name="Ng C.H."/>
            <person name="Ang C.C."/>
            <person name="Tnah L.H."/>
            <person name="Lee C.T."/>
            <person name="Nishiyama T."/>
            <person name="Sese J."/>
            <person name="O'Brien M.J."/>
            <person name="Copetti D."/>
            <person name="Mohd Noor M.I."/>
            <person name="Ong R.C."/>
            <person name="Putra M."/>
            <person name="Sireger I.Z."/>
            <person name="Indrioko S."/>
            <person name="Kosugi Y."/>
            <person name="Izuno A."/>
            <person name="Isagi Y."/>
            <person name="Lee S.L."/>
            <person name="Shimizu K.K."/>
        </authorList>
    </citation>
    <scope>NUCLEOTIDE SEQUENCE [LARGE SCALE GENOMIC DNA]</scope>
    <source>
        <strain evidence="9">214</strain>
    </source>
</reference>
<gene>
    <name evidence="9" type="ORF">SLEP1_g7729</name>
</gene>
<dbReference type="SUPFAM" id="SSF48576">
    <property type="entry name" value="Terpenoid synthases"/>
    <property type="match status" value="1"/>
</dbReference>
<protein>
    <recommendedName>
        <fullName evidence="3">(+)-delta-cadinene synthase</fullName>
        <ecNumber evidence="3">4.2.3.13</ecNumber>
    </recommendedName>
</protein>
<feature type="domain" description="Terpene synthase metal-binding" evidence="8">
    <location>
        <begin position="298"/>
        <end position="537"/>
    </location>
</feature>
<evidence type="ECO:0000256" key="2">
    <source>
        <dbReference type="ARBA" id="ARBA00002383"/>
    </source>
</evidence>
<dbReference type="GO" id="GO:0016102">
    <property type="term" value="P:diterpenoid biosynthetic process"/>
    <property type="evidence" value="ECO:0007669"/>
    <property type="project" value="InterPro"/>
</dbReference>
<dbReference type="Pfam" id="PF01397">
    <property type="entry name" value="Terpene_synth"/>
    <property type="match status" value="1"/>
</dbReference>
<dbReference type="InterPro" id="IPR008930">
    <property type="entry name" value="Terpenoid_cyclase/PrenylTrfase"/>
</dbReference>
<dbReference type="InterPro" id="IPR044814">
    <property type="entry name" value="Terpene_cyclase_plant_C1"/>
</dbReference>
<keyword evidence="6" id="KW-0456">Lyase</keyword>
<sequence>MALSMPLPIPLHTSVPKVILAGRKLPPSSRIRRYASSQVQSMSTVEMSDQTIARRSADYQPPVWSFEFIQSLKTEFVGEAYSRRRDKLKEDVRVMLQKEVNDEDQLELIHNLQRLGLSYHFEDEVQKTLDSIYNKNHGNYGHKKDSLYAIALEFRILRQHGYNVTQEIFNGFRDESGNFKACLGEDYKGMLYLYEASFHSMEGESILDAAKAFATKHLKEYIKVNQGKDIHLSTLVSHALELPLHWRMLRMEARWFIEVYKQSPLVNPILLDLAKLDFNLVQATHQEDLKHASRWWKRTGLGEKLRFIRDRLVENFLWPLGVLHEPQYGCYRKMGTQIFALITTIDDIYDVYGTLDELELFTEAVESWDINRIETLPDYMKLCFIELHNSINQVTADILREQGLNILPYSKKVLTDLCKAYLLEAKWYHTGYTPTLQEYLDNAMVSVASTATLHYAYVLISNQITREGLECFEQEYPNVIRCSAMLLRLADDLGTSTDEMKRGDVPKSIQCYMNETGACKEDAREYIWHLIDITWKKMNKDQHKTSSLPLTLIRAAMNTGRMAQFMYMYGDGHSSQDHVTRNRILSLLVNPIS</sequence>
<evidence type="ECO:0000259" key="8">
    <source>
        <dbReference type="Pfam" id="PF03936"/>
    </source>
</evidence>
<dbReference type="InterPro" id="IPR050148">
    <property type="entry name" value="Terpene_synthase-like"/>
</dbReference>
<evidence type="ECO:0000256" key="4">
    <source>
        <dbReference type="ARBA" id="ARBA00022723"/>
    </source>
</evidence>
<proteinExistence type="predicted"/>
<organism evidence="9 10">
    <name type="scientific">Rubroshorea leprosula</name>
    <dbReference type="NCBI Taxonomy" id="152421"/>
    <lineage>
        <taxon>Eukaryota</taxon>
        <taxon>Viridiplantae</taxon>
        <taxon>Streptophyta</taxon>
        <taxon>Embryophyta</taxon>
        <taxon>Tracheophyta</taxon>
        <taxon>Spermatophyta</taxon>
        <taxon>Magnoliopsida</taxon>
        <taxon>eudicotyledons</taxon>
        <taxon>Gunneridae</taxon>
        <taxon>Pentapetalae</taxon>
        <taxon>rosids</taxon>
        <taxon>malvids</taxon>
        <taxon>Malvales</taxon>
        <taxon>Dipterocarpaceae</taxon>
        <taxon>Rubroshorea</taxon>
    </lineage>
</organism>
<evidence type="ECO:0000256" key="3">
    <source>
        <dbReference type="ARBA" id="ARBA00013103"/>
    </source>
</evidence>
<dbReference type="Pfam" id="PF03936">
    <property type="entry name" value="Terpene_synth_C"/>
    <property type="match status" value="1"/>
</dbReference>
<keyword evidence="5" id="KW-0460">Magnesium</keyword>
<dbReference type="InterPro" id="IPR005630">
    <property type="entry name" value="Terpene_synthase_metal-bd"/>
</dbReference>
<dbReference type="InterPro" id="IPR001906">
    <property type="entry name" value="Terpene_synth_N"/>
</dbReference>